<reference evidence="1 2" key="1">
    <citation type="journal article" date="2023" name="G3 (Bethesda)">
        <title>A chromosome-length genome assembly and annotation of blackberry (Rubus argutus, cv. 'Hillquist').</title>
        <authorList>
            <person name="Bruna T."/>
            <person name="Aryal R."/>
            <person name="Dudchenko O."/>
            <person name="Sargent D.J."/>
            <person name="Mead D."/>
            <person name="Buti M."/>
            <person name="Cavallini A."/>
            <person name="Hytonen T."/>
            <person name="Andres J."/>
            <person name="Pham M."/>
            <person name="Weisz D."/>
            <person name="Mascagni F."/>
            <person name="Usai G."/>
            <person name="Natali L."/>
            <person name="Bassil N."/>
            <person name="Fernandez G.E."/>
            <person name="Lomsadze A."/>
            <person name="Armour M."/>
            <person name="Olukolu B."/>
            <person name="Poorten T."/>
            <person name="Britton C."/>
            <person name="Davik J."/>
            <person name="Ashrafi H."/>
            <person name="Aiden E.L."/>
            <person name="Borodovsky M."/>
            <person name="Worthington M."/>
        </authorList>
    </citation>
    <scope>NUCLEOTIDE SEQUENCE [LARGE SCALE GENOMIC DNA]</scope>
    <source>
        <strain evidence="1">PI 553951</strain>
    </source>
</reference>
<evidence type="ECO:0000313" key="2">
    <source>
        <dbReference type="Proteomes" id="UP001457282"/>
    </source>
</evidence>
<proteinExistence type="predicted"/>
<evidence type="ECO:0008006" key="3">
    <source>
        <dbReference type="Google" id="ProtNLM"/>
    </source>
</evidence>
<protein>
    <recommendedName>
        <fullName evidence="3">Secreted protein</fullName>
    </recommendedName>
</protein>
<organism evidence="1 2">
    <name type="scientific">Rubus argutus</name>
    <name type="common">Southern blackberry</name>
    <dbReference type="NCBI Taxonomy" id="59490"/>
    <lineage>
        <taxon>Eukaryota</taxon>
        <taxon>Viridiplantae</taxon>
        <taxon>Streptophyta</taxon>
        <taxon>Embryophyta</taxon>
        <taxon>Tracheophyta</taxon>
        <taxon>Spermatophyta</taxon>
        <taxon>Magnoliopsida</taxon>
        <taxon>eudicotyledons</taxon>
        <taxon>Gunneridae</taxon>
        <taxon>Pentapetalae</taxon>
        <taxon>rosids</taxon>
        <taxon>fabids</taxon>
        <taxon>Rosales</taxon>
        <taxon>Rosaceae</taxon>
        <taxon>Rosoideae</taxon>
        <taxon>Rosoideae incertae sedis</taxon>
        <taxon>Rubus</taxon>
    </lineage>
</organism>
<dbReference type="Proteomes" id="UP001457282">
    <property type="component" value="Unassembled WGS sequence"/>
</dbReference>
<evidence type="ECO:0000313" key="1">
    <source>
        <dbReference type="EMBL" id="KAK9951671.1"/>
    </source>
</evidence>
<name>A0AAW1YTX5_RUBAR</name>
<comment type="caution">
    <text evidence="1">The sequence shown here is derived from an EMBL/GenBank/DDBJ whole genome shotgun (WGS) entry which is preliminary data.</text>
</comment>
<dbReference type="AlphaFoldDB" id="A0AAW1YTX5"/>
<gene>
    <name evidence="1" type="ORF">M0R45_007107</name>
</gene>
<accession>A0AAW1YTX5</accession>
<dbReference type="EMBL" id="JBEDUW010000001">
    <property type="protein sequence ID" value="KAK9951671.1"/>
    <property type="molecule type" value="Genomic_DNA"/>
</dbReference>
<keyword evidence="2" id="KW-1185">Reference proteome</keyword>
<sequence>MSLRLVPPLSIISFFFLKSGEARLPHLVFSSELNLGPLCVLLGLDNTWSLIGARGVFFGVKLGDTWCSLDHDYTWPLPGLENSWCFPRFSLEKLISEKSLILGK</sequence>